<dbReference type="InterPro" id="IPR017451">
    <property type="entry name" value="F-box-assoc_interact_dom"/>
</dbReference>
<dbReference type="SUPFAM" id="SSF81383">
    <property type="entry name" value="F-box domain"/>
    <property type="match status" value="1"/>
</dbReference>
<sequence length="415" mass="48842">MICFLFVCVVYVALMNFMPPPMTRLRRQSNQSLLPDVNLPDEVITEILLWLPVKSLMQMKCVSKSWKTLISNPSFIKMHLSRSARNPYFSSVVPTRGYYFLENRSSFIHFPVSCLLENRWIRHPKDPYYRLSDKNCRVVLGSYNGMICLAGYCNESTKYKKVWFRFWNPATRKISDVLGSDVYFNDMHISRFYVFVFGYESLTDTYKVVSLSSTGNEVKVFSLGDNVWRHIRRFPFGARPIFRNSSLCEGVYLDNNVNWLAYRSDRNGVKKFVVISLDLATETYTEMLLPFDEGLHVWGNVCVLMNSLCVYHDLKETDFVIWKLMEFGNVNSWTQFLKFTYQDVQFYHEIDRSALFRIRPLHLSENGDTLVLANNQNDRAILYNRRTNKARKTRMYNNISWLSIHDYVESLVLIC</sequence>
<dbReference type="PANTHER" id="PTHR31672">
    <property type="entry name" value="BNACNNG10540D PROTEIN"/>
    <property type="match status" value="1"/>
</dbReference>
<organism evidence="3 4">
    <name type="scientific">Medicago truncatula</name>
    <name type="common">Barrel medic</name>
    <name type="synonym">Medicago tribuloides</name>
    <dbReference type="NCBI Taxonomy" id="3880"/>
    <lineage>
        <taxon>Eukaryota</taxon>
        <taxon>Viridiplantae</taxon>
        <taxon>Streptophyta</taxon>
        <taxon>Embryophyta</taxon>
        <taxon>Tracheophyta</taxon>
        <taxon>Spermatophyta</taxon>
        <taxon>Magnoliopsida</taxon>
        <taxon>eudicotyledons</taxon>
        <taxon>Gunneridae</taxon>
        <taxon>Pentapetalae</taxon>
        <taxon>rosids</taxon>
        <taxon>fabids</taxon>
        <taxon>Fabales</taxon>
        <taxon>Fabaceae</taxon>
        <taxon>Papilionoideae</taxon>
        <taxon>50 kb inversion clade</taxon>
        <taxon>NPAAA clade</taxon>
        <taxon>Hologalegina</taxon>
        <taxon>IRL clade</taxon>
        <taxon>Trifolieae</taxon>
        <taxon>Medicago</taxon>
    </lineage>
</organism>
<dbReference type="Gene3D" id="1.20.1280.50">
    <property type="match status" value="1"/>
</dbReference>
<dbReference type="Proteomes" id="UP000265566">
    <property type="component" value="Chromosome 7"/>
</dbReference>
<dbReference type="SMART" id="SM00256">
    <property type="entry name" value="FBOX"/>
    <property type="match status" value="1"/>
</dbReference>
<feature type="signal peptide" evidence="1">
    <location>
        <begin position="1"/>
        <end position="15"/>
    </location>
</feature>
<dbReference type="InterPro" id="IPR036047">
    <property type="entry name" value="F-box-like_dom_sf"/>
</dbReference>
<dbReference type="SUPFAM" id="SSF50965">
    <property type="entry name" value="Galactose oxidase, central domain"/>
    <property type="match status" value="1"/>
</dbReference>
<dbReference type="Pfam" id="PF08268">
    <property type="entry name" value="FBA_3"/>
    <property type="match status" value="1"/>
</dbReference>
<reference evidence="4" key="1">
    <citation type="journal article" date="2018" name="Nat. Plants">
        <title>Whole-genome landscape of Medicago truncatula symbiotic genes.</title>
        <authorList>
            <person name="Pecrix Y."/>
            <person name="Staton S.E."/>
            <person name="Sallet E."/>
            <person name="Lelandais-Briere C."/>
            <person name="Moreau S."/>
            <person name="Carrere S."/>
            <person name="Blein T."/>
            <person name="Jardinaud M.F."/>
            <person name="Latrasse D."/>
            <person name="Zouine M."/>
            <person name="Zahm M."/>
            <person name="Kreplak J."/>
            <person name="Mayjonade B."/>
            <person name="Satge C."/>
            <person name="Perez M."/>
            <person name="Cauet S."/>
            <person name="Marande W."/>
            <person name="Chantry-Darmon C."/>
            <person name="Lopez-Roques C."/>
            <person name="Bouchez O."/>
            <person name="Berard A."/>
            <person name="Debelle F."/>
            <person name="Munos S."/>
            <person name="Bendahmane A."/>
            <person name="Berges H."/>
            <person name="Niebel A."/>
            <person name="Buitink J."/>
            <person name="Frugier F."/>
            <person name="Benhamed M."/>
            <person name="Crespi M."/>
            <person name="Gouzy J."/>
            <person name="Gamas P."/>
        </authorList>
    </citation>
    <scope>NUCLEOTIDE SEQUENCE [LARGE SCALE GENOMIC DNA]</scope>
    <source>
        <strain evidence="4">cv. Jemalong A17</strain>
    </source>
</reference>
<accession>A0A396GYE2</accession>
<name>A0A396GYE2_MEDTR</name>
<evidence type="ECO:0000313" key="4">
    <source>
        <dbReference type="Proteomes" id="UP000265566"/>
    </source>
</evidence>
<dbReference type="InterPro" id="IPR011043">
    <property type="entry name" value="Gal_Oxase/kelch_b-propeller"/>
</dbReference>
<dbReference type="PANTHER" id="PTHR31672:SF13">
    <property type="entry name" value="F-BOX PROTEIN CPR30-LIKE"/>
    <property type="match status" value="1"/>
</dbReference>
<feature type="domain" description="F-box" evidence="2">
    <location>
        <begin position="33"/>
        <end position="78"/>
    </location>
</feature>
<dbReference type="InterPro" id="IPR013187">
    <property type="entry name" value="F-box-assoc_dom_typ3"/>
</dbReference>
<evidence type="ECO:0000259" key="2">
    <source>
        <dbReference type="PROSITE" id="PS50181"/>
    </source>
</evidence>
<dbReference type="PROSITE" id="PS50181">
    <property type="entry name" value="FBOX"/>
    <property type="match status" value="1"/>
</dbReference>
<evidence type="ECO:0000313" key="3">
    <source>
        <dbReference type="EMBL" id="RHN46119.1"/>
    </source>
</evidence>
<gene>
    <name evidence="3" type="ORF">MtrunA17_Chr7g0238771</name>
</gene>
<comment type="caution">
    <text evidence="3">The sequence shown here is derived from an EMBL/GenBank/DDBJ whole genome shotgun (WGS) entry which is preliminary data.</text>
</comment>
<protein>
    <submittedName>
        <fullName evidence="3">Putative F-box domain, galactose oxidase/kelch, beta-propeller, F-box associated interaction</fullName>
    </submittedName>
</protein>
<dbReference type="Pfam" id="PF00646">
    <property type="entry name" value="F-box"/>
    <property type="match status" value="1"/>
</dbReference>
<keyword evidence="1" id="KW-0732">Signal</keyword>
<feature type="chain" id="PRO_5017455559" evidence="1">
    <location>
        <begin position="16"/>
        <end position="415"/>
    </location>
</feature>
<dbReference type="Gramene" id="rna40561">
    <property type="protein sequence ID" value="RHN46119.1"/>
    <property type="gene ID" value="gene40561"/>
</dbReference>
<dbReference type="EMBL" id="PSQE01000007">
    <property type="protein sequence ID" value="RHN46119.1"/>
    <property type="molecule type" value="Genomic_DNA"/>
</dbReference>
<dbReference type="CDD" id="cd22157">
    <property type="entry name" value="F-box_AtFBW1-like"/>
    <property type="match status" value="1"/>
</dbReference>
<dbReference type="AlphaFoldDB" id="A0A396GYE2"/>
<dbReference type="InterPro" id="IPR001810">
    <property type="entry name" value="F-box_dom"/>
</dbReference>
<dbReference type="NCBIfam" id="TIGR01640">
    <property type="entry name" value="F_box_assoc_1"/>
    <property type="match status" value="1"/>
</dbReference>
<proteinExistence type="predicted"/>
<evidence type="ECO:0000256" key="1">
    <source>
        <dbReference type="SAM" id="SignalP"/>
    </source>
</evidence>
<dbReference type="InterPro" id="IPR050796">
    <property type="entry name" value="SCF_F-box_component"/>
</dbReference>